<feature type="region of interest" description="Disordered" evidence="1">
    <location>
        <begin position="97"/>
        <end position="126"/>
    </location>
</feature>
<evidence type="ECO:0000313" key="3">
    <source>
        <dbReference type="EMBL" id="KAH0881736.1"/>
    </source>
</evidence>
<evidence type="ECO:0000313" key="4">
    <source>
        <dbReference type="Proteomes" id="UP000824890"/>
    </source>
</evidence>
<organism evidence="3 4">
    <name type="scientific">Brassica napus</name>
    <name type="common">Rape</name>
    <dbReference type="NCBI Taxonomy" id="3708"/>
    <lineage>
        <taxon>Eukaryota</taxon>
        <taxon>Viridiplantae</taxon>
        <taxon>Streptophyta</taxon>
        <taxon>Embryophyta</taxon>
        <taxon>Tracheophyta</taxon>
        <taxon>Spermatophyta</taxon>
        <taxon>Magnoliopsida</taxon>
        <taxon>eudicotyledons</taxon>
        <taxon>Gunneridae</taxon>
        <taxon>Pentapetalae</taxon>
        <taxon>rosids</taxon>
        <taxon>malvids</taxon>
        <taxon>Brassicales</taxon>
        <taxon>Brassicaceae</taxon>
        <taxon>Brassiceae</taxon>
        <taxon>Brassica</taxon>
    </lineage>
</organism>
<feature type="chain" id="PRO_5045946430" evidence="2">
    <location>
        <begin position="20"/>
        <end position="218"/>
    </location>
</feature>
<feature type="compositionally biased region" description="Low complexity" evidence="1">
    <location>
        <begin position="97"/>
        <end position="117"/>
    </location>
</feature>
<dbReference type="EMBL" id="JAGKQM010000015">
    <property type="protein sequence ID" value="KAH0881736.1"/>
    <property type="molecule type" value="Genomic_DNA"/>
</dbReference>
<keyword evidence="4" id="KW-1185">Reference proteome</keyword>
<sequence length="218" mass="24602">MTKISLLLFVMALLASLHAYEAHRMVKFDEAIERDLHKAEALIEEDLKATQTSIQGLTSEMKTLSKSEEVLNQLGKDYKKDMDVAPYGKKLRTFSRAAKNVTKAPPAKNKKPASAQSSKDRDEKKIENDLHEAKDLIEEDLKEKEKNIKSLEDEVNMLTKSEKMLNDIGEAHKKGESLEPYGKKLKKFNRKVKQAPKAKRGSVVQNILKDLGLNGGRN</sequence>
<keyword evidence="2" id="KW-0732">Signal</keyword>
<gene>
    <name evidence="3" type="ORF">HID58_069130</name>
</gene>
<comment type="caution">
    <text evidence="3">The sequence shown here is derived from an EMBL/GenBank/DDBJ whole genome shotgun (WGS) entry which is preliminary data.</text>
</comment>
<reference evidence="3 4" key="1">
    <citation type="submission" date="2021-05" db="EMBL/GenBank/DDBJ databases">
        <title>Genome Assembly of Synthetic Allotetraploid Brassica napus Reveals Homoeologous Exchanges between Subgenomes.</title>
        <authorList>
            <person name="Davis J.T."/>
        </authorList>
    </citation>
    <scope>NUCLEOTIDE SEQUENCE [LARGE SCALE GENOMIC DNA]</scope>
    <source>
        <strain evidence="4">cv. Da-Ae</strain>
        <tissue evidence="3">Seedling</tissue>
    </source>
</reference>
<feature type="signal peptide" evidence="2">
    <location>
        <begin position="1"/>
        <end position="19"/>
    </location>
</feature>
<proteinExistence type="predicted"/>
<name>A0ABQ7ZNW3_BRANA</name>
<dbReference type="Proteomes" id="UP000824890">
    <property type="component" value="Unassembled WGS sequence"/>
</dbReference>
<evidence type="ECO:0000256" key="1">
    <source>
        <dbReference type="SAM" id="MobiDB-lite"/>
    </source>
</evidence>
<evidence type="ECO:0000256" key="2">
    <source>
        <dbReference type="SAM" id="SignalP"/>
    </source>
</evidence>
<accession>A0ABQ7ZNW3</accession>
<protein>
    <submittedName>
        <fullName evidence="3">Uncharacterized protein</fullName>
    </submittedName>
</protein>